<dbReference type="GO" id="GO:0008270">
    <property type="term" value="F:zinc ion binding"/>
    <property type="evidence" value="ECO:0007669"/>
    <property type="project" value="UniProtKB-KW"/>
</dbReference>
<reference evidence="5 6" key="1">
    <citation type="journal article" date="2020" name="Cell">
        <title>Large-Scale Comparative Analyses of Tick Genomes Elucidate Their Genetic Diversity and Vector Capacities.</title>
        <authorList>
            <consortium name="Tick Genome and Microbiome Consortium (TIGMIC)"/>
            <person name="Jia N."/>
            <person name="Wang J."/>
            <person name="Shi W."/>
            <person name="Du L."/>
            <person name="Sun Y."/>
            <person name="Zhan W."/>
            <person name="Jiang J.F."/>
            <person name="Wang Q."/>
            <person name="Zhang B."/>
            <person name="Ji P."/>
            <person name="Bell-Sakyi L."/>
            <person name="Cui X.M."/>
            <person name="Yuan T.T."/>
            <person name="Jiang B.G."/>
            <person name="Yang W.F."/>
            <person name="Lam T.T."/>
            <person name="Chang Q.C."/>
            <person name="Ding S.J."/>
            <person name="Wang X.J."/>
            <person name="Zhu J.G."/>
            <person name="Ruan X.D."/>
            <person name="Zhao L."/>
            <person name="Wei J.T."/>
            <person name="Ye R.Z."/>
            <person name="Que T.C."/>
            <person name="Du C.H."/>
            <person name="Zhou Y.H."/>
            <person name="Cheng J.X."/>
            <person name="Dai P.F."/>
            <person name="Guo W.B."/>
            <person name="Han X.H."/>
            <person name="Huang E.J."/>
            <person name="Li L.F."/>
            <person name="Wei W."/>
            <person name="Gao Y.C."/>
            <person name="Liu J.Z."/>
            <person name="Shao H.Z."/>
            <person name="Wang X."/>
            <person name="Wang C.C."/>
            <person name="Yang T.C."/>
            <person name="Huo Q.B."/>
            <person name="Li W."/>
            <person name="Chen H.Y."/>
            <person name="Chen S.E."/>
            <person name="Zhou L.G."/>
            <person name="Ni X.B."/>
            <person name="Tian J.H."/>
            <person name="Sheng Y."/>
            <person name="Liu T."/>
            <person name="Pan Y.S."/>
            <person name="Xia L.Y."/>
            <person name="Li J."/>
            <person name="Zhao F."/>
            <person name="Cao W.C."/>
        </authorList>
    </citation>
    <scope>NUCLEOTIDE SEQUENCE [LARGE SCALE GENOMIC DNA]</scope>
    <source>
        <strain evidence="5">HaeL-2018</strain>
    </source>
</reference>
<dbReference type="OrthoDB" id="10051587at2759"/>
<dbReference type="InterPro" id="IPR013083">
    <property type="entry name" value="Znf_RING/FYVE/PHD"/>
</dbReference>
<gene>
    <name evidence="5" type="ORF">HPB48_017282</name>
</gene>
<dbReference type="SUPFAM" id="SSF57850">
    <property type="entry name" value="RING/U-box"/>
    <property type="match status" value="1"/>
</dbReference>
<evidence type="ECO:0000256" key="1">
    <source>
        <dbReference type="ARBA" id="ARBA00022771"/>
    </source>
</evidence>
<accession>A0A9J6FRH8</accession>
<dbReference type="Gene3D" id="2.60.210.10">
    <property type="entry name" value="Apoptosis, Tumor Necrosis Factor Receptor Associated Protein 2, Chain A"/>
    <property type="match status" value="2"/>
</dbReference>
<organism evidence="5 6">
    <name type="scientific">Haemaphysalis longicornis</name>
    <name type="common">Bush tick</name>
    <dbReference type="NCBI Taxonomy" id="44386"/>
    <lineage>
        <taxon>Eukaryota</taxon>
        <taxon>Metazoa</taxon>
        <taxon>Ecdysozoa</taxon>
        <taxon>Arthropoda</taxon>
        <taxon>Chelicerata</taxon>
        <taxon>Arachnida</taxon>
        <taxon>Acari</taxon>
        <taxon>Parasitiformes</taxon>
        <taxon>Ixodida</taxon>
        <taxon>Ixodoidea</taxon>
        <taxon>Ixodidae</taxon>
        <taxon>Haemaphysalinae</taxon>
        <taxon>Haemaphysalis</taxon>
    </lineage>
</organism>
<dbReference type="Proteomes" id="UP000821853">
    <property type="component" value="Unassembled WGS sequence"/>
</dbReference>
<keyword evidence="1 3" id="KW-0479">Metal-binding</keyword>
<dbReference type="InterPro" id="IPR001841">
    <property type="entry name" value="Znf_RING"/>
</dbReference>
<feature type="domain" description="RING-type" evidence="4">
    <location>
        <begin position="59"/>
        <end position="97"/>
    </location>
</feature>
<dbReference type="CDD" id="cd16449">
    <property type="entry name" value="RING-HC"/>
    <property type="match status" value="1"/>
</dbReference>
<protein>
    <recommendedName>
        <fullName evidence="4">RING-type domain-containing protein</fullName>
    </recommendedName>
</protein>
<dbReference type="PROSITE" id="PS50089">
    <property type="entry name" value="ZF_RING_2"/>
    <property type="match status" value="1"/>
</dbReference>
<evidence type="ECO:0000313" key="5">
    <source>
        <dbReference type="EMBL" id="KAH9365890.1"/>
    </source>
</evidence>
<proteinExistence type="predicted"/>
<dbReference type="VEuPathDB" id="VectorBase:HLOH_058479"/>
<dbReference type="InterPro" id="IPR008974">
    <property type="entry name" value="TRAF-like"/>
</dbReference>
<sequence length="833" mass="95037">MSTRLSRKPDSSLIEYARRLCSHLDMAHGTQTFALVGYSEDLEKRPLKFADPVPSSRICSACCNIPRTTYTLMCGHTFCDSCCESCSTTSQCVCPLDGDVCDRDDVVRIEYPAEQLLRRKRRRSPSTFAASAGTTSTRCPKCSDRPVLSRDVCAHLKSRCTEHVFHAAPEAPQGSDISENAQFVAFERKVEQRVGELDAKLAQLSLESVSQSEKLVEVCHNINQLKEELTDHFGAASIQSLNRLDRNEAEMKALVAHEKTIEQRVSDLDAKLAQRSLRSYSQIAKVIELCENINRLTEQFGPASDRNAAEIQSLFSEKCESLRTAVTSALESAPSDLKTHQWVLKGYAALMEEAQKNGWSLSMSDKVYLRRYLISWGIRFLKEGDNVYVALRIQLHEGREDDFLDWPFKKGLKLSIIHPDTKKERYLVVDPSTGEARKKNYCRPIGGSNNGVYFSQTKVDSSDIESDRYVKGDQLLLRVRLSMDGDVYDRDDVVRIEYPAEQLLRRKSDKLAELCHNINHVNETLKEQISPAAVQTLHRLDQNEAKIKALIANDQTIQQKVGDLDAKIAQLSLNCASMSDKLVQVCSSNIHLKEALTEQFGPALDRKAADLKALCDEKIEYLRTTFNSQLAMVRRESTTDQRVMAGYAALKEKAAKVGYSHSISHRVYLRRYLMSWGFQFEKEGEGVFIYLYIVLHEGIEDEFCEWPFRKELKLSIIHPETRQERLLHAKPRTEESTMKFYRRPIEVSNKAVVFNNTKVNTIDIERDGYVKQDHLLLRKARQENRNKALILRIKVTTQYMLHYKRNNDFTQVDQIEAMTAATISTKRLTQFPI</sequence>
<dbReference type="InterPro" id="IPR049342">
    <property type="entry name" value="TRAF1-6_MATH_dom"/>
</dbReference>
<dbReference type="AlphaFoldDB" id="A0A9J6FRH8"/>
<name>A0A9J6FRH8_HAELO</name>
<dbReference type="Pfam" id="PF21355">
    <property type="entry name" value="TRAF-mep_MATH"/>
    <property type="match status" value="2"/>
</dbReference>
<dbReference type="Gene3D" id="3.30.40.10">
    <property type="entry name" value="Zinc/RING finger domain, C3HC4 (zinc finger)"/>
    <property type="match status" value="1"/>
</dbReference>
<evidence type="ECO:0000313" key="6">
    <source>
        <dbReference type="Proteomes" id="UP000821853"/>
    </source>
</evidence>
<keyword evidence="6" id="KW-1185">Reference proteome</keyword>
<dbReference type="SUPFAM" id="SSF49599">
    <property type="entry name" value="TRAF domain-like"/>
    <property type="match status" value="2"/>
</dbReference>
<evidence type="ECO:0000256" key="2">
    <source>
        <dbReference type="ARBA" id="ARBA00022833"/>
    </source>
</evidence>
<comment type="caution">
    <text evidence="5">The sequence shown here is derived from an EMBL/GenBank/DDBJ whole genome shotgun (WGS) entry which is preliminary data.</text>
</comment>
<dbReference type="EMBL" id="JABSTR010000003">
    <property type="protein sequence ID" value="KAH9365890.1"/>
    <property type="molecule type" value="Genomic_DNA"/>
</dbReference>
<keyword evidence="2" id="KW-0862">Zinc</keyword>
<keyword evidence="1 3" id="KW-0863">Zinc-finger</keyword>
<evidence type="ECO:0000259" key="4">
    <source>
        <dbReference type="PROSITE" id="PS50089"/>
    </source>
</evidence>
<evidence type="ECO:0000256" key="3">
    <source>
        <dbReference type="PROSITE-ProRule" id="PRU00175"/>
    </source>
</evidence>